<evidence type="ECO:0000313" key="1">
    <source>
        <dbReference type="EMBL" id="ONI45232.1"/>
    </source>
</evidence>
<proteinExistence type="predicted"/>
<dbReference type="Proteomes" id="UP000188637">
    <property type="component" value="Unassembled WGS sequence"/>
</dbReference>
<sequence length="365" mass="42966">MPPLSVLMKPASSLCNMNCEYCFYFDEASKRTQSHFGMMSEITLKNIIRKTILKAEQSITYAYQGGEPTLRGLEFFKTAIKLQKQYNRNKIQVFNALQTNGYEIDESWCEFFKQNNFLIGISIDGTQEIHDAYRHNKFGEATYEKVMLTTRLFDRYKVEYNILTVVNNTVAQNIKEIYLHYKKNGWNFQQYIPCLDPIGEVRGQNKYALTPQMFGQFMIDLFNLWYQDLKKGKQPYIRQFENYIGMLNGYPPESCDMRGICGVQTVVEADGSVYPCDFYMLDKYKLGNFNENQLETINFEREKIRFIETSTKLSNQCMGCNYLYICKGGCQRNREFNQGNYHNYLCEGYKMFFDKTLEKMKAIKI</sequence>
<gene>
    <name evidence="1" type="ORF">AN640_01015</name>
</gene>
<comment type="caution">
    <text evidence="1">The sequence shown here is derived from an EMBL/GenBank/DDBJ whole genome shotgun (WGS) entry which is preliminary data.</text>
</comment>
<organism evidence="1 2">
    <name type="scientific">Candidatus Epulonipiscium fishelsonii</name>
    <dbReference type="NCBI Taxonomy" id="77094"/>
    <lineage>
        <taxon>Bacteria</taxon>
        <taxon>Bacillati</taxon>
        <taxon>Bacillota</taxon>
        <taxon>Clostridia</taxon>
        <taxon>Lachnospirales</taxon>
        <taxon>Lachnospiraceae</taxon>
        <taxon>Candidatus Epulonipiscium</taxon>
    </lineage>
</organism>
<reference evidence="1" key="1">
    <citation type="submission" date="2016-08" db="EMBL/GenBank/DDBJ databases">
        <authorList>
            <person name="Ngugi D.K."/>
            <person name="Miyake S."/>
            <person name="Stingl U."/>
        </authorList>
    </citation>
    <scope>NUCLEOTIDE SEQUENCE</scope>
    <source>
        <strain evidence="1">SCG-D08WGA-EpuloA1</strain>
    </source>
</reference>
<dbReference type="EMBL" id="LJHD01000068">
    <property type="protein sequence ID" value="ONI45232.1"/>
    <property type="molecule type" value="Genomic_DNA"/>
</dbReference>
<protein>
    <submittedName>
        <fullName evidence="1">Anaerobic sulfatase maturase</fullName>
    </submittedName>
</protein>
<accession>A0ACC8XIH3</accession>
<evidence type="ECO:0000313" key="2">
    <source>
        <dbReference type="Proteomes" id="UP000188637"/>
    </source>
</evidence>
<keyword evidence="2" id="KW-1185">Reference proteome</keyword>
<name>A0ACC8XIH3_9FIRM</name>